<dbReference type="Proteomes" id="UP000319014">
    <property type="component" value="Unassembled WGS sequence"/>
</dbReference>
<evidence type="ECO:0000313" key="2">
    <source>
        <dbReference type="Proteomes" id="UP000319014"/>
    </source>
</evidence>
<reference evidence="1 2" key="1">
    <citation type="submission" date="2017-05" db="EMBL/GenBank/DDBJ databases">
        <authorList>
            <person name="Varghese N."/>
            <person name="Submissions S."/>
        </authorList>
    </citation>
    <scope>NUCLEOTIDE SEQUENCE [LARGE SCALE GENOMIC DNA]</scope>
    <source>
        <strain evidence="1 2">DSM 100094</strain>
    </source>
</reference>
<evidence type="ECO:0000313" key="1">
    <source>
        <dbReference type="EMBL" id="SMO94525.1"/>
    </source>
</evidence>
<organism evidence="1 2">
    <name type="scientific">Paracoccus laeviglucosivorans</name>
    <dbReference type="NCBI Taxonomy" id="1197861"/>
    <lineage>
        <taxon>Bacteria</taxon>
        <taxon>Pseudomonadati</taxon>
        <taxon>Pseudomonadota</taxon>
        <taxon>Alphaproteobacteria</taxon>
        <taxon>Rhodobacterales</taxon>
        <taxon>Paracoccaceae</taxon>
        <taxon>Paracoccus</taxon>
    </lineage>
</organism>
<gene>
    <name evidence="1" type="ORF">SAMN06265221_12114</name>
</gene>
<dbReference type="AlphaFoldDB" id="A0A521FEG5"/>
<sequence length="33" mass="4000">MTKGAAAKPRCWRFWCEDKAKWLYDRPSLNRIT</sequence>
<name>A0A521FEG5_9RHOB</name>
<keyword evidence="2" id="KW-1185">Reference proteome</keyword>
<dbReference type="EMBL" id="FXTK01000021">
    <property type="protein sequence ID" value="SMO94525.1"/>
    <property type="molecule type" value="Genomic_DNA"/>
</dbReference>
<protein>
    <submittedName>
        <fullName evidence="1">Uncharacterized protein</fullName>
    </submittedName>
</protein>
<accession>A0A521FEG5</accession>
<proteinExistence type="predicted"/>